<name>A0A448BY97_PSEFL</name>
<reference evidence="5 6" key="1">
    <citation type="submission" date="2018-12" db="EMBL/GenBank/DDBJ databases">
        <authorList>
            <consortium name="Pathogen Informatics"/>
        </authorList>
    </citation>
    <scope>NUCLEOTIDE SEQUENCE [LARGE SCALE GENOMIC DNA]</scope>
    <source>
        <strain evidence="5 6">NCTC10783</strain>
    </source>
</reference>
<dbReference type="InterPro" id="IPR020904">
    <property type="entry name" value="Sc_DH/Rdtase_CS"/>
</dbReference>
<dbReference type="GO" id="GO:0004316">
    <property type="term" value="F:3-oxoacyl-[acyl-carrier-protein] reductase (NADPH) activity"/>
    <property type="evidence" value="ECO:0007669"/>
    <property type="project" value="UniProtKB-EC"/>
</dbReference>
<dbReference type="AlphaFoldDB" id="A0A448BY97"/>
<dbReference type="PRINTS" id="PR00080">
    <property type="entry name" value="SDRFAMILY"/>
</dbReference>
<evidence type="ECO:0000256" key="1">
    <source>
        <dbReference type="ARBA" id="ARBA00006484"/>
    </source>
</evidence>
<accession>A0A448BY97</accession>
<dbReference type="CDD" id="cd05233">
    <property type="entry name" value="SDR_c"/>
    <property type="match status" value="1"/>
</dbReference>
<keyword evidence="2 5" id="KW-0560">Oxidoreductase</keyword>
<dbReference type="Proteomes" id="UP000278078">
    <property type="component" value="Chromosome"/>
</dbReference>
<feature type="region of interest" description="Disordered" evidence="3">
    <location>
        <begin position="256"/>
        <end position="279"/>
    </location>
</feature>
<dbReference type="PANTHER" id="PTHR43639">
    <property type="entry name" value="OXIDOREDUCTASE, SHORT-CHAIN DEHYDROGENASE/REDUCTASE FAMILY (AFU_ORTHOLOGUE AFUA_5G02870)"/>
    <property type="match status" value="1"/>
</dbReference>
<dbReference type="SMART" id="SM00822">
    <property type="entry name" value="PKS_KR"/>
    <property type="match status" value="1"/>
</dbReference>
<dbReference type="InterPro" id="IPR002347">
    <property type="entry name" value="SDR_fam"/>
</dbReference>
<dbReference type="InterPro" id="IPR036291">
    <property type="entry name" value="NAD(P)-bd_dom_sf"/>
</dbReference>
<dbReference type="EC" id="1.1.1.100" evidence="5"/>
<dbReference type="Gene3D" id="3.40.50.720">
    <property type="entry name" value="NAD(P)-binding Rossmann-like Domain"/>
    <property type="match status" value="1"/>
</dbReference>
<evidence type="ECO:0000313" key="6">
    <source>
        <dbReference type="Proteomes" id="UP000278078"/>
    </source>
</evidence>
<dbReference type="Pfam" id="PF13561">
    <property type="entry name" value="adh_short_C2"/>
    <property type="match status" value="1"/>
</dbReference>
<dbReference type="PANTHER" id="PTHR43639:SF1">
    <property type="entry name" value="SHORT-CHAIN DEHYDROGENASE_REDUCTASE FAMILY PROTEIN"/>
    <property type="match status" value="1"/>
</dbReference>
<gene>
    <name evidence="5" type="primary">fabG_23</name>
    <name evidence="5" type="ORF">NCTC10783_06183</name>
</gene>
<organism evidence="5 6">
    <name type="scientific">Pseudomonas fluorescens</name>
    <dbReference type="NCBI Taxonomy" id="294"/>
    <lineage>
        <taxon>Bacteria</taxon>
        <taxon>Pseudomonadati</taxon>
        <taxon>Pseudomonadota</taxon>
        <taxon>Gammaproteobacteria</taxon>
        <taxon>Pseudomonadales</taxon>
        <taxon>Pseudomonadaceae</taxon>
        <taxon>Pseudomonas</taxon>
    </lineage>
</organism>
<evidence type="ECO:0000256" key="2">
    <source>
        <dbReference type="ARBA" id="ARBA00023002"/>
    </source>
</evidence>
<proteinExistence type="inferred from homology"/>
<feature type="domain" description="Ketoreductase" evidence="4">
    <location>
        <begin position="7"/>
        <end position="187"/>
    </location>
</feature>
<evidence type="ECO:0000259" key="4">
    <source>
        <dbReference type="SMART" id="SM00822"/>
    </source>
</evidence>
<dbReference type="InterPro" id="IPR057326">
    <property type="entry name" value="KR_dom"/>
</dbReference>
<dbReference type="PRINTS" id="PR00081">
    <property type="entry name" value="GDHRDH"/>
</dbReference>
<comment type="similarity">
    <text evidence="1">Belongs to the short-chain dehydrogenases/reductases (SDR) family.</text>
</comment>
<dbReference type="FunFam" id="3.40.50.720:FF:000084">
    <property type="entry name" value="Short-chain dehydrogenase reductase"/>
    <property type="match status" value="1"/>
</dbReference>
<sequence>MRRLENRVALVTGAGQGIGRAIAECFAAEGARVLLATRTASRGQAVLEAIRLGGGTAELLAVDLSEHDAARRAVSATLERFGQLDILLHNAAAFPQCALAELDEGTLERPLAVNLKSCFRLTQAALPALRRSVAGRVLVTSSVTGPRTAIPGLSHYAASKAGVNGFIRAAALELAGDGITVNGVEPGLVATPALGSLGDAAALAAHIPLGRVGQPLDIAHAMLFLASDEASYITGRPWLWMAARCCRKTAGWPEAAGVRPLPPERAPSDVSGKHFRRLR</sequence>
<evidence type="ECO:0000256" key="3">
    <source>
        <dbReference type="SAM" id="MobiDB-lite"/>
    </source>
</evidence>
<evidence type="ECO:0000313" key="5">
    <source>
        <dbReference type="EMBL" id="VEE50219.1"/>
    </source>
</evidence>
<dbReference type="EMBL" id="LR134300">
    <property type="protein sequence ID" value="VEE50219.1"/>
    <property type="molecule type" value="Genomic_DNA"/>
</dbReference>
<dbReference type="NCBIfam" id="NF009468">
    <property type="entry name" value="PRK12826.1-4"/>
    <property type="match status" value="1"/>
</dbReference>
<dbReference type="SUPFAM" id="SSF51735">
    <property type="entry name" value="NAD(P)-binding Rossmann-fold domains"/>
    <property type="match status" value="1"/>
</dbReference>
<protein>
    <submittedName>
        <fullName evidence="5">3-ketoacyl-(Acyl-carrier-protein) reductase</fullName>
        <ecNumber evidence="5">1.1.1.100</ecNumber>
    </submittedName>
</protein>
<dbReference type="PROSITE" id="PS00061">
    <property type="entry name" value="ADH_SHORT"/>
    <property type="match status" value="1"/>
</dbReference>